<dbReference type="Proteomes" id="UP001174677">
    <property type="component" value="Chromosome 17"/>
</dbReference>
<comment type="caution">
    <text evidence="3">The sequence shown here is derived from an EMBL/GenBank/DDBJ whole genome shotgun (WGS) entry which is preliminary data.</text>
</comment>
<keyword evidence="1" id="KW-0853">WD repeat</keyword>
<evidence type="ECO:0000256" key="2">
    <source>
        <dbReference type="ARBA" id="ARBA00022737"/>
    </source>
</evidence>
<proteinExistence type="predicted"/>
<protein>
    <recommendedName>
        <fullName evidence="5">Anaphase-promoting complex subunit 4 WD40 domain-containing protein</fullName>
    </recommendedName>
</protein>
<reference evidence="3" key="1">
    <citation type="journal article" date="2023" name="Plant Biotechnol. J.">
        <title>Chromosome-level wild Hevea brasiliensis genome provides new tools for genomic-assisted breeding and valuable loci to elevate rubber yield.</title>
        <authorList>
            <person name="Cheng H."/>
            <person name="Song X."/>
            <person name="Hu Y."/>
            <person name="Wu T."/>
            <person name="Yang Q."/>
            <person name="An Z."/>
            <person name="Feng S."/>
            <person name="Deng Z."/>
            <person name="Wu W."/>
            <person name="Zeng X."/>
            <person name="Tu M."/>
            <person name="Wang X."/>
            <person name="Huang H."/>
        </authorList>
    </citation>
    <scope>NUCLEOTIDE SEQUENCE</scope>
    <source>
        <strain evidence="3">MT/VB/25A 57/8</strain>
    </source>
</reference>
<dbReference type="PANTHER" id="PTHR19856">
    <property type="entry name" value="WD-REPEATCONTAINING PROTEIN WDR1"/>
    <property type="match status" value="1"/>
</dbReference>
<keyword evidence="2" id="KW-0677">Repeat</keyword>
<dbReference type="SUPFAM" id="SSF50978">
    <property type="entry name" value="WD40 repeat-like"/>
    <property type="match status" value="1"/>
</dbReference>
<dbReference type="Gene3D" id="2.130.10.10">
    <property type="entry name" value="YVTN repeat-like/Quinoprotein amine dehydrogenase"/>
    <property type="match status" value="1"/>
</dbReference>
<evidence type="ECO:0000313" key="4">
    <source>
        <dbReference type="Proteomes" id="UP001174677"/>
    </source>
</evidence>
<accession>A0ABQ9KP21</accession>
<name>A0ABQ9KP21_HEVBR</name>
<evidence type="ECO:0000313" key="3">
    <source>
        <dbReference type="EMBL" id="KAJ9141529.1"/>
    </source>
</evidence>
<evidence type="ECO:0008006" key="5">
    <source>
        <dbReference type="Google" id="ProtNLM"/>
    </source>
</evidence>
<evidence type="ECO:0000256" key="1">
    <source>
        <dbReference type="ARBA" id="ARBA00022574"/>
    </source>
</evidence>
<dbReference type="EMBL" id="JARPOI010000017">
    <property type="protein sequence ID" value="KAJ9141529.1"/>
    <property type="molecule type" value="Genomic_DNA"/>
</dbReference>
<organism evidence="3 4">
    <name type="scientific">Hevea brasiliensis</name>
    <name type="common">Para rubber tree</name>
    <name type="synonym">Siphonia brasiliensis</name>
    <dbReference type="NCBI Taxonomy" id="3981"/>
    <lineage>
        <taxon>Eukaryota</taxon>
        <taxon>Viridiplantae</taxon>
        <taxon>Streptophyta</taxon>
        <taxon>Embryophyta</taxon>
        <taxon>Tracheophyta</taxon>
        <taxon>Spermatophyta</taxon>
        <taxon>Magnoliopsida</taxon>
        <taxon>eudicotyledons</taxon>
        <taxon>Gunneridae</taxon>
        <taxon>Pentapetalae</taxon>
        <taxon>rosids</taxon>
        <taxon>fabids</taxon>
        <taxon>Malpighiales</taxon>
        <taxon>Euphorbiaceae</taxon>
        <taxon>Crotonoideae</taxon>
        <taxon>Micrandreae</taxon>
        <taxon>Hevea</taxon>
    </lineage>
</organism>
<dbReference type="InterPro" id="IPR036322">
    <property type="entry name" value="WD40_repeat_dom_sf"/>
</dbReference>
<dbReference type="InterPro" id="IPR015943">
    <property type="entry name" value="WD40/YVTN_repeat-like_dom_sf"/>
</dbReference>
<dbReference type="PANTHER" id="PTHR19856:SF0">
    <property type="entry name" value="WD REPEAT-CONTAINING PROTEIN 1"/>
    <property type="match status" value="1"/>
</dbReference>
<sequence>MLHPSETHACVPTTERGRGILICGNPKSNSILFTNNRSVLILNLDNPLDVSVYGDRAYQATKEFKVLSGRIDDLQWSPDALRIVACGDGKGKSLLRAFMWDSGTNVGEFDGHSRRAI</sequence>
<gene>
    <name evidence="3" type="ORF">P3X46_032055</name>
</gene>
<keyword evidence="4" id="KW-1185">Reference proteome</keyword>